<keyword evidence="2" id="KW-1185">Reference proteome</keyword>
<dbReference type="FunCoup" id="B9RJE2">
    <property type="interactions" value="1"/>
</dbReference>
<evidence type="ECO:0000313" key="1">
    <source>
        <dbReference type="EMBL" id="EEF48444.1"/>
    </source>
</evidence>
<name>B9RJE2_RICCO</name>
<dbReference type="Proteomes" id="UP000008311">
    <property type="component" value="Unassembled WGS sequence"/>
</dbReference>
<accession>B9RJE2</accession>
<proteinExistence type="predicted"/>
<gene>
    <name evidence="1" type="ORF">RCOM_1033360</name>
</gene>
<dbReference type="InParanoid" id="B9RJE2"/>
<sequence>MATASGFGGTTLAEVYVMRKLHKEKMKELMKKEAAAERGVAKEKKIKKSSGSFFGVFKKGHSAKVSSGEDLGS</sequence>
<dbReference type="AlphaFoldDB" id="B9RJE2"/>
<dbReference type="PANTHER" id="PTHR34950:SF14">
    <property type="entry name" value="REMORIN C-TERMINAL DOMAIN-CONTAINING PROTEIN"/>
    <property type="match status" value="1"/>
</dbReference>
<dbReference type="PANTHER" id="PTHR34950">
    <property type="entry name" value="OS04G0457400 PROTEIN"/>
    <property type="match status" value="1"/>
</dbReference>
<dbReference type="EMBL" id="EQ973783">
    <property type="protein sequence ID" value="EEF48444.1"/>
    <property type="molecule type" value="Genomic_DNA"/>
</dbReference>
<evidence type="ECO:0000313" key="2">
    <source>
        <dbReference type="Proteomes" id="UP000008311"/>
    </source>
</evidence>
<protein>
    <submittedName>
        <fullName evidence="1">Uncharacterized protein</fullName>
    </submittedName>
</protein>
<organism evidence="1 2">
    <name type="scientific">Ricinus communis</name>
    <name type="common">Castor bean</name>
    <dbReference type="NCBI Taxonomy" id="3988"/>
    <lineage>
        <taxon>Eukaryota</taxon>
        <taxon>Viridiplantae</taxon>
        <taxon>Streptophyta</taxon>
        <taxon>Embryophyta</taxon>
        <taxon>Tracheophyta</taxon>
        <taxon>Spermatophyta</taxon>
        <taxon>Magnoliopsida</taxon>
        <taxon>eudicotyledons</taxon>
        <taxon>Gunneridae</taxon>
        <taxon>Pentapetalae</taxon>
        <taxon>rosids</taxon>
        <taxon>fabids</taxon>
        <taxon>Malpighiales</taxon>
        <taxon>Euphorbiaceae</taxon>
        <taxon>Acalyphoideae</taxon>
        <taxon>Acalypheae</taxon>
        <taxon>Ricinus</taxon>
    </lineage>
</organism>
<reference evidence="2" key="1">
    <citation type="journal article" date="2010" name="Nat. Biotechnol.">
        <title>Draft genome sequence of the oilseed species Ricinus communis.</title>
        <authorList>
            <person name="Chan A.P."/>
            <person name="Crabtree J."/>
            <person name="Zhao Q."/>
            <person name="Lorenzi H."/>
            <person name="Orvis J."/>
            <person name="Puiu D."/>
            <person name="Melake-Berhan A."/>
            <person name="Jones K.M."/>
            <person name="Redman J."/>
            <person name="Chen G."/>
            <person name="Cahoon E.B."/>
            <person name="Gedil M."/>
            <person name="Stanke M."/>
            <person name="Haas B.J."/>
            <person name="Wortman J.R."/>
            <person name="Fraser-Liggett C.M."/>
            <person name="Ravel J."/>
            <person name="Rabinowicz P.D."/>
        </authorList>
    </citation>
    <scope>NUCLEOTIDE SEQUENCE [LARGE SCALE GENOMIC DNA]</scope>
    <source>
        <strain evidence="2">cv. Hale</strain>
    </source>
</reference>